<dbReference type="GO" id="GO:0006298">
    <property type="term" value="P:mismatch repair"/>
    <property type="evidence" value="ECO:0007669"/>
    <property type="project" value="InterPro"/>
</dbReference>
<proteinExistence type="inferred from homology"/>
<evidence type="ECO:0000259" key="4">
    <source>
        <dbReference type="SMART" id="SM01340"/>
    </source>
</evidence>
<dbReference type="NCBIfam" id="TIGR00585">
    <property type="entry name" value="mutl"/>
    <property type="match status" value="1"/>
</dbReference>
<dbReference type="VEuPathDB" id="MicrosporidiaDB:NCER_100082"/>
<dbReference type="GO" id="GO:0005524">
    <property type="term" value="F:ATP binding"/>
    <property type="evidence" value="ECO:0007669"/>
    <property type="project" value="InterPro"/>
</dbReference>
<dbReference type="SUPFAM" id="SSF54211">
    <property type="entry name" value="Ribosomal protein S5 domain 2-like"/>
    <property type="match status" value="1"/>
</dbReference>
<keyword evidence="2" id="KW-0227">DNA damage</keyword>
<evidence type="ECO:0000313" key="6">
    <source>
        <dbReference type="Proteomes" id="UP000034350"/>
    </source>
</evidence>
<dbReference type="InterPro" id="IPR014762">
    <property type="entry name" value="DNA_mismatch_repair_CS"/>
</dbReference>
<dbReference type="GeneID" id="36318449"/>
<dbReference type="Gene3D" id="3.30.230.10">
    <property type="match status" value="1"/>
</dbReference>
<accession>A0A0F9WVA5</accession>
<dbReference type="InterPro" id="IPR036890">
    <property type="entry name" value="HATPase_C_sf"/>
</dbReference>
<dbReference type="OrthoDB" id="10263226at2759"/>
<dbReference type="VEuPathDB" id="MicrosporidiaDB:G9O61_00g002140"/>
<protein>
    <submittedName>
        <fullName evidence="5">Dna mismatch repair protein</fullName>
    </submittedName>
</protein>
<feature type="domain" description="DNA mismatch repair protein S5" evidence="4">
    <location>
        <begin position="237"/>
        <end position="347"/>
    </location>
</feature>
<dbReference type="GO" id="GO:0032300">
    <property type="term" value="C:mismatch repair complex"/>
    <property type="evidence" value="ECO:0007669"/>
    <property type="project" value="InterPro"/>
</dbReference>
<sequence>MHKITKLPPEIQKRICAGEVIVSPYNVLKELIENSIDAESTFISINVSKDNLNIEVHDNGHGIEEEDFKNLALAHHTSKFSNSTNYGENFFGFRGEALSSIRCISHLTIKSKVENKELGYERNFTEDSLKPISMNTGTSIYIKYLFYNNKIREKCFHKKLSVYKSMSELANIFAIKNPNIKFLFNDSTCSYNDVSIGKINYISDINYLDFIKTIKFTSELQFNDENDLITKSKSKQIGTIYQISSLRYYSNKFITLIFTPTMINFKSFQFILFINNRLVTSQSIKSFIGKIYSNILPKGRYPFIYLEIRIPSEYIDVNVHPSKKEVLLDYEDELLNVLGVILEMGLNEPKETYKGGISNSNVYESNIIYKEYNTLLDCLPSQTTCEYKLLSIQKLKNEIVEIDKSFIQDLVYVGTANIPDINLLVQYNQYLMKCNLTSLIPHLIYHFFLFNFGNFTYSSCCIKSKIKDDTLKKMLQEYFKIEIDDNNNFIHVPNIGDYIGDVKEWENFNIENKIEEKVFREIFSKLCKIYRNLELNRQSFSTLKKYLKCTKDVLQTFTKLKSLKDLYKCFERC</sequence>
<evidence type="ECO:0000313" key="5">
    <source>
        <dbReference type="EMBL" id="KKO76668.1"/>
    </source>
</evidence>
<dbReference type="RefSeq" id="XP_024332410.1">
    <property type="nucleotide sequence ID" value="XM_024473555.1"/>
</dbReference>
<evidence type="ECO:0000256" key="2">
    <source>
        <dbReference type="ARBA" id="ARBA00022763"/>
    </source>
</evidence>
<dbReference type="EMBL" id="JPQZ01000001">
    <property type="protein sequence ID" value="KKO76668.1"/>
    <property type="molecule type" value="Genomic_DNA"/>
</dbReference>
<reference evidence="5 6" key="1">
    <citation type="journal article" date="2015" name="Environ. Microbiol.">
        <title>Genome analyses suggest the presence of polyploidy and recent human-driven expansions in eight global populations of the honeybee pathogen Nosema ceranae.</title>
        <authorList>
            <person name="Pelin A."/>
            <person name="Selman M."/>
            <person name="Aris-Brosou S."/>
            <person name="Farinelli L."/>
            <person name="Corradi N."/>
        </authorList>
    </citation>
    <scope>NUCLEOTIDE SEQUENCE [LARGE SCALE GENOMIC DNA]</scope>
    <source>
        <strain evidence="5 6">PA08 1199</strain>
    </source>
</reference>
<dbReference type="GO" id="GO:0030983">
    <property type="term" value="F:mismatched DNA binding"/>
    <property type="evidence" value="ECO:0007669"/>
    <property type="project" value="InterPro"/>
</dbReference>
<dbReference type="PANTHER" id="PTHR10073">
    <property type="entry name" value="DNA MISMATCH REPAIR PROTEIN MLH, PMS, MUTL"/>
    <property type="match status" value="1"/>
</dbReference>
<dbReference type="VEuPathDB" id="MicrosporidiaDB:AAJ76_1000104899"/>
<organism evidence="5 6">
    <name type="scientific">Vairimorpha ceranae</name>
    <dbReference type="NCBI Taxonomy" id="40302"/>
    <lineage>
        <taxon>Eukaryota</taxon>
        <taxon>Fungi</taxon>
        <taxon>Fungi incertae sedis</taxon>
        <taxon>Microsporidia</taxon>
        <taxon>Nosematidae</taxon>
        <taxon>Vairimorpha</taxon>
    </lineage>
</organism>
<name>A0A0F9WVA5_9MICR</name>
<dbReference type="GO" id="GO:0140664">
    <property type="term" value="F:ATP-dependent DNA damage sensor activity"/>
    <property type="evidence" value="ECO:0007669"/>
    <property type="project" value="InterPro"/>
</dbReference>
<dbReference type="PANTHER" id="PTHR10073:SF12">
    <property type="entry name" value="DNA MISMATCH REPAIR PROTEIN MLH1"/>
    <property type="match status" value="1"/>
</dbReference>
<comment type="caution">
    <text evidence="5">The sequence shown here is derived from an EMBL/GenBank/DDBJ whole genome shotgun (WGS) entry which is preliminary data.</text>
</comment>
<keyword evidence="6" id="KW-1185">Reference proteome</keyword>
<evidence type="ECO:0000256" key="1">
    <source>
        <dbReference type="ARBA" id="ARBA00006082"/>
    </source>
</evidence>
<evidence type="ECO:0000256" key="3">
    <source>
        <dbReference type="ARBA" id="ARBA00023204"/>
    </source>
</evidence>
<dbReference type="InterPro" id="IPR002099">
    <property type="entry name" value="MutL/Mlh/PMS"/>
</dbReference>
<dbReference type="InterPro" id="IPR014721">
    <property type="entry name" value="Ribsml_uS5_D2-typ_fold_subgr"/>
</dbReference>
<dbReference type="InterPro" id="IPR020568">
    <property type="entry name" value="Ribosomal_Su5_D2-typ_SF"/>
</dbReference>
<dbReference type="GO" id="GO:0016887">
    <property type="term" value="F:ATP hydrolysis activity"/>
    <property type="evidence" value="ECO:0007669"/>
    <property type="project" value="InterPro"/>
</dbReference>
<keyword evidence="3" id="KW-0234">DNA repair</keyword>
<dbReference type="SUPFAM" id="SSF55874">
    <property type="entry name" value="ATPase domain of HSP90 chaperone/DNA topoisomerase II/histidine kinase"/>
    <property type="match status" value="1"/>
</dbReference>
<dbReference type="Pfam" id="PF13589">
    <property type="entry name" value="HATPase_c_3"/>
    <property type="match status" value="1"/>
</dbReference>
<comment type="similarity">
    <text evidence="1">Belongs to the DNA mismatch repair MutL/HexB family.</text>
</comment>
<dbReference type="PROSITE" id="PS00058">
    <property type="entry name" value="DNA_MISMATCH_REPAIR_1"/>
    <property type="match status" value="1"/>
</dbReference>
<gene>
    <name evidence="5" type="ORF">AAJ76_1000104899</name>
</gene>
<dbReference type="Proteomes" id="UP000034350">
    <property type="component" value="Unassembled WGS sequence"/>
</dbReference>
<dbReference type="Gene3D" id="3.30.565.10">
    <property type="entry name" value="Histidine kinase-like ATPase, C-terminal domain"/>
    <property type="match status" value="1"/>
</dbReference>
<dbReference type="SMART" id="SM01340">
    <property type="entry name" value="DNA_mis_repair"/>
    <property type="match status" value="1"/>
</dbReference>
<dbReference type="InterPro" id="IPR013507">
    <property type="entry name" value="DNA_mismatch_S5_2-like"/>
</dbReference>
<dbReference type="AlphaFoldDB" id="A0A0F9WVA5"/>
<dbReference type="Pfam" id="PF01119">
    <property type="entry name" value="DNA_mis_repair"/>
    <property type="match status" value="1"/>
</dbReference>
<dbReference type="InterPro" id="IPR038973">
    <property type="entry name" value="MutL/Mlh/Pms-like"/>
</dbReference>